<accession>A0A1Q2D4S1</accession>
<dbReference type="EMBL" id="CP019609">
    <property type="protein sequence ID" value="AQP53373.1"/>
    <property type="molecule type" value="Genomic_DNA"/>
</dbReference>
<dbReference type="RefSeq" id="WP_077275465.1">
    <property type="nucleotide sequence ID" value="NZ_CP019609.1"/>
</dbReference>
<proteinExistence type="predicted"/>
<evidence type="ECO:0000313" key="1">
    <source>
        <dbReference type="EMBL" id="AQP53373.1"/>
    </source>
</evidence>
<keyword evidence="2" id="KW-1185">Reference proteome</keyword>
<name>A0A1Q2D4S1_9ENTE</name>
<evidence type="ECO:0000313" key="2">
    <source>
        <dbReference type="Proteomes" id="UP000188246"/>
    </source>
</evidence>
<dbReference type="AlphaFoldDB" id="A0A1Q2D4S1"/>
<dbReference type="Proteomes" id="UP000188246">
    <property type="component" value="Chromosome"/>
</dbReference>
<dbReference type="KEGG" id="vpi:BW732_03400"/>
<organism evidence="1 2">
    <name type="scientific">Vagococcus penaei</name>
    <dbReference type="NCBI Taxonomy" id="633807"/>
    <lineage>
        <taxon>Bacteria</taxon>
        <taxon>Bacillati</taxon>
        <taxon>Bacillota</taxon>
        <taxon>Bacilli</taxon>
        <taxon>Lactobacillales</taxon>
        <taxon>Enterococcaceae</taxon>
        <taxon>Vagococcus</taxon>
    </lineage>
</organism>
<sequence>MVITADYWEKSEKLVHTWFSVGLMVISVILLLLFFAAMYSHGNWRKRCMLGIVVISALSVVTVFIGKYYVNDYLAVAKNANLVNRQVEWRPNGYHYIGDRRGSKVLMVDIERTSRLPFYQVENEKLTNVTYLGSDDYRYFLKIKNYIYGVSKKESRVKVSDTTNQVIIKREWAKLTDDSFEKIGFLPKIGPAIEEVIIPSISESKSYNPGMKVYDLPL</sequence>
<reference evidence="1 2" key="1">
    <citation type="journal article" date="2010" name="Int. J. Syst. Evol. Microbiol.">
        <title>Vagococcus penaei sp. nov., isolated from spoilage microbiota of cooked shrimp (Penaeus vannamei).</title>
        <authorList>
            <person name="Jaffres E."/>
            <person name="Prevost H."/>
            <person name="Rossero A."/>
            <person name="Joffraud J.J."/>
            <person name="Dousset X."/>
        </authorList>
    </citation>
    <scope>NUCLEOTIDE SEQUENCE [LARGE SCALE GENOMIC DNA]</scope>
    <source>
        <strain evidence="1 2">CD276</strain>
    </source>
</reference>
<protein>
    <submittedName>
        <fullName evidence="1">Uncharacterized protein</fullName>
    </submittedName>
</protein>
<gene>
    <name evidence="1" type="ORF">BW732_03400</name>
</gene>